<evidence type="ECO:0000256" key="2">
    <source>
        <dbReference type="ARBA" id="ARBA00022692"/>
    </source>
</evidence>
<feature type="transmembrane region" description="Helical" evidence="5">
    <location>
        <begin position="137"/>
        <end position="155"/>
    </location>
</feature>
<keyword evidence="4 5" id="KW-0472">Membrane</keyword>
<sequence length="191" mass="22047">MDLFTVFILIIMLQRVGELAVARSNEKWMKGRGALEFGKGHYSIMVMIHASFFLFYSFEVLWGGRTLSSLWPAILTVIIITQAGRLWALLSLGKYWNTKILVIPHANVVMRGPYRFIRHPNYVIVTLEFLAFPLMFQAYWTLAVFSILNLAILSVRIPAEEQALSGLTEYRQKLQHNRFLPGRKRIPEESS</sequence>
<dbReference type="PANTHER" id="PTHR43847:SF1">
    <property type="entry name" value="BLL3993 PROTEIN"/>
    <property type="match status" value="1"/>
</dbReference>
<reference evidence="6 7" key="1">
    <citation type="submission" date="2019-08" db="EMBL/GenBank/DDBJ databases">
        <title>Bacillus genomes from the desert of Cuatro Cienegas, Coahuila.</title>
        <authorList>
            <person name="Olmedo-Alvarez G."/>
        </authorList>
    </citation>
    <scope>NUCLEOTIDE SEQUENCE [LARGE SCALE GENOMIC DNA]</scope>
    <source>
        <strain evidence="6 7">CH446_14T</strain>
    </source>
</reference>
<dbReference type="AlphaFoldDB" id="A0A5D4RHC2"/>
<name>A0A5D4RHC2_9BACI</name>
<accession>A0A5D4RHC2</accession>
<evidence type="ECO:0000256" key="1">
    <source>
        <dbReference type="ARBA" id="ARBA00004141"/>
    </source>
</evidence>
<protein>
    <recommendedName>
        <fullName evidence="8">Isoprenylcysteine carboxyl methyltransferase</fullName>
    </recommendedName>
</protein>
<comment type="subcellular location">
    <subcellularLocation>
        <location evidence="1">Membrane</location>
        <topology evidence="1">Multi-pass membrane protein</topology>
    </subcellularLocation>
</comment>
<dbReference type="RefSeq" id="WP_148974384.1">
    <property type="nucleotide sequence ID" value="NZ_VTER01000004.1"/>
</dbReference>
<feature type="transmembrane region" description="Helical" evidence="5">
    <location>
        <begin position="70"/>
        <end position="90"/>
    </location>
</feature>
<organism evidence="6 7">
    <name type="scientific">Bacillus infantis</name>
    <dbReference type="NCBI Taxonomy" id="324767"/>
    <lineage>
        <taxon>Bacteria</taxon>
        <taxon>Bacillati</taxon>
        <taxon>Bacillota</taxon>
        <taxon>Bacilli</taxon>
        <taxon>Bacillales</taxon>
        <taxon>Bacillaceae</taxon>
        <taxon>Bacillus</taxon>
    </lineage>
</organism>
<dbReference type="InterPro" id="IPR007269">
    <property type="entry name" value="ICMT_MeTrfase"/>
</dbReference>
<dbReference type="InterPro" id="IPR052527">
    <property type="entry name" value="Metal_cation-efflux_comp"/>
</dbReference>
<dbReference type="GO" id="GO:0004671">
    <property type="term" value="F:protein C-terminal S-isoprenylcysteine carboxyl O-methyltransferase activity"/>
    <property type="evidence" value="ECO:0007669"/>
    <property type="project" value="InterPro"/>
</dbReference>
<dbReference type="GO" id="GO:0016020">
    <property type="term" value="C:membrane"/>
    <property type="evidence" value="ECO:0007669"/>
    <property type="project" value="UniProtKB-SubCell"/>
</dbReference>
<proteinExistence type="predicted"/>
<comment type="caution">
    <text evidence="6">The sequence shown here is derived from an EMBL/GenBank/DDBJ whole genome shotgun (WGS) entry which is preliminary data.</text>
</comment>
<feature type="transmembrane region" description="Helical" evidence="5">
    <location>
        <begin position="40"/>
        <end position="58"/>
    </location>
</feature>
<evidence type="ECO:0008006" key="8">
    <source>
        <dbReference type="Google" id="ProtNLM"/>
    </source>
</evidence>
<dbReference type="Gene3D" id="1.20.120.1630">
    <property type="match status" value="1"/>
</dbReference>
<gene>
    <name evidence="6" type="ORF">FZD51_08465</name>
</gene>
<keyword evidence="2 5" id="KW-0812">Transmembrane</keyword>
<dbReference type="Proteomes" id="UP000322139">
    <property type="component" value="Unassembled WGS sequence"/>
</dbReference>
<keyword evidence="3 5" id="KW-1133">Transmembrane helix</keyword>
<evidence type="ECO:0000256" key="4">
    <source>
        <dbReference type="ARBA" id="ARBA00023136"/>
    </source>
</evidence>
<evidence type="ECO:0000256" key="3">
    <source>
        <dbReference type="ARBA" id="ARBA00022989"/>
    </source>
</evidence>
<dbReference type="PANTHER" id="PTHR43847">
    <property type="entry name" value="BLL3993 PROTEIN"/>
    <property type="match status" value="1"/>
</dbReference>
<evidence type="ECO:0000256" key="5">
    <source>
        <dbReference type="SAM" id="Phobius"/>
    </source>
</evidence>
<evidence type="ECO:0000313" key="7">
    <source>
        <dbReference type="Proteomes" id="UP000322139"/>
    </source>
</evidence>
<evidence type="ECO:0000313" key="6">
    <source>
        <dbReference type="EMBL" id="TYS49244.1"/>
    </source>
</evidence>
<dbReference type="Pfam" id="PF04140">
    <property type="entry name" value="ICMT"/>
    <property type="match status" value="1"/>
</dbReference>
<dbReference type="EMBL" id="VTER01000004">
    <property type="protein sequence ID" value="TYS49244.1"/>
    <property type="molecule type" value="Genomic_DNA"/>
</dbReference>